<dbReference type="KEGG" id="aaco:K1I37_05320"/>
<dbReference type="OrthoDB" id="2375278at2"/>
<accession>A0A9E6ZIL9</accession>
<proteinExistence type="predicted"/>
<dbReference type="AlphaFoldDB" id="T0BWI6"/>
<protein>
    <submittedName>
        <fullName evidence="1">Uncharacterized protein</fullName>
    </submittedName>
</protein>
<keyword evidence="2" id="KW-1185">Reference proteome</keyword>
<accession>T0BWI6</accession>
<organism evidence="1 2">
    <name type="scientific">Alicyclobacillus acidoterrestris (strain ATCC 49025 / DSM 3922 / CIP 106132 / NCIMB 13137 / GD3B)</name>
    <dbReference type="NCBI Taxonomy" id="1356854"/>
    <lineage>
        <taxon>Bacteria</taxon>
        <taxon>Bacillati</taxon>
        <taxon>Bacillota</taxon>
        <taxon>Bacilli</taxon>
        <taxon>Bacillales</taxon>
        <taxon>Alicyclobacillaceae</taxon>
        <taxon>Alicyclobacillus</taxon>
    </lineage>
</organism>
<dbReference type="RefSeq" id="WP_021296916.1">
    <property type="nucleotide sequence ID" value="NZ_AURB01000140.1"/>
</dbReference>
<dbReference type="EMBL" id="CP080467">
    <property type="protein sequence ID" value="UNO49923.1"/>
    <property type="molecule type" value="Genomic_DNA"/>
</dbReference>
<evidence type="ECO:0000313" key="1">
    <source>
        <dbReference type="EMBL" id="UNO49923.1"/>
    </source>
</evidence>
<dbReference type="Proteomes" id="UP000829401">
    <property type="component" value="Chromosome"/>
</dbReference>
<reference evidence="2" key="1">
    <citation type="journal article" date="2022" name="G3 (Bethesda)">
        <title>Unveiling the complete genome sequence of Alicyclobacillus acidoterrestris DSM 3922T, a taint-producing strain.</title>
        <authorList>
            <person name="Leonardo I.C."/>
            <person name="Barreto Crespo M.T."/>
            <person name="Gaspar F.B."/>
        </authorList>
    </citation>
    <scope>NUCLEOTIDE SEQUENCE [LARGE SCALE GENOMIC DNA]</scope>
    <source>
        <strain evidence="2">DSM 3922</strain>
    </source>
</reference>
<sequence>MEDLQQAIAEIKMTAAMRLQQGATNPETTLPPTKDQQAMEAMLRQLAEELVGADNDVQVTVTGGQSPGLVAGFFDAHFNTPRFIVKTTWTANGVQVSVTDGKWEQMPNQNGLWADWTDERVVFQGAFSESVIRRTLETGFLNWYQRVKMDGHMGIPVQ</sequence>
<name>T0BWI6_ALIAG</name>
<gene>
    <name evidence="1" type="ORF">K1I37_05320</name>
</gene>
<evidence type="ECO:0000313" key="2">
    <source>
        <dbReference type="Proteomes" id="UP000829401"/>
    </source>
</evidence>